<dbReference type="EMBL" id="CM010717">
    <property type="protein sequence ID" value="RZC55124.1"/>
    <property type="molecule type" value="Genomic_DNA"/>
</dbReference>
<gene>
    <name evidence="2" type="ORF">C5167_013980</name>
</gene>
<evidence type="ECO:0000313" key="2">
    <source>
        <dbReference type="EMBL" id="RZC55124.1"/>
    </source>
</evidence>
<evidence type="ECO:0000313" key="3">
    <source>
        <dbReference type="Proteomes" id="UP000316621"/>
    </source>
</evidence>
<dbReference type="Proteomes" id="UP000316621">
    <property type="component" value="Chromosome 3"/>
</dbReference>
<dbReference type="Gramene" id="RZC55124">
    <property type="protein sequence ID" value="RZC55124"/>
    <property type="gene ID" value="C5167_013980"/>
</dbReference>
<reference evidence="2 3" key="1">
    <citation type="journal article" date="2018" name="Science">
        <title>The opium poppy genome and morphinan production.</title>
        <authorList>
            <person name="Guo L."/>
            <person name="Winzer T."/>
            <person name="Yang X."/>
            <person name="Li Y."/>
            <person name="Ning Z."/>
            <person name="He Z."/>
            <person name="Teodor R."/>
            <person name="Lu Y."/>
            <person name="Bowser T.A."/>
            <person name="Graham I.A."/>
            <person name="Ye K."/>
        </authorList>
    </citation>
    <scope>NUCLEOTIDE SEQUENCE [LARGE SCALE GENOMIC DNA]</scope>
    <source>
        <strain evidence="3">cv. HN1</strain>
        <tissue evidence="2">Leaves</tissue>
    </source>
</reference>
<dbReference type="AlphaFoldDB" id="A0A4Y7J1V3"/>
<proteinExistence type="predicted"/>
<accession>A0A4Y7J1V3</accession>
<feature type="region of interest" description="Disordered" evidence="1">
    <location>
        <begin position="16"/>
        <end position="50"/>
    </location>
</feature>
<organism evidence="2 3">
    <name type="scientific">Papaver somniferum</name>
    <name type="common">Opium poppy</name>
    <dbReference type="NCBI Taxonomy" id="3469"/>
    <lineage>
        <taxon>Eukaryota</taxon>
        <taxon>Viridiplantae</taxon>
        <taxon>Streptophyta</taxon>
        <taxon>Embryophyta</taxon>
        <taxon>Tracheophyta</taxon>
        <taxon>Spermatophyta</taxon>
        <taxon>Magnoliopsida</taxon>
        <taxon>Ranunculales</taxon>
        <taxon>Papaveraceae</taxon>
        <taxon>Papaveroideae</taxon>
        <taxon>Papaver</taxon>
    </lineage>
</organism>
<name>A0A4Y7J1V3_PAPSO</name>
<evidence type="ECO:0000256" key="1">
    <source>
        <dbReference type="SAM" id="MobiDB-lite"/>
    </source>
</evidence>
<feature type="non-terminal residue" evidence="2">
    <location>
        <position position="1"/>
    </location>
</feature>
<keyword evidence="3" id="KW-1185">Reference proteome</keyword>
<sequence>KLLKVLFAGDHISNAESELSMGEQYNQQSGIKDPTGELQKSPIKEISHVD</sequence>
<protein>
    <submittedName>
        <fullName evidence="2">Uncharacterized protein</fullName>
    </submittedName>
</protein>